<dbReference type="Proteomes" id="UP001234178">
    <property type="component" value="Unassembled WGS sequence"/>
</dbReference>
<reference evidence="1 2" key="1">
    <citation type="journal article" date="2023" name="Nucleic Acids Res.">
        <title>The hologenome of Daphnia magna reveals possible DNA methylation and microbiome-mediated evolution of the host genome.</title>
        <authorList>
            <person name="Chaturvedi A."/>
            <person name="Li X."/>
            <person name="Dhandapani V."/>
            <person name="Marshall H."/>
            <person name="Kissane S."/>
            <person name="Cuenca-Cambronero M."/>
            <person name="Asole G."/>
            <person name="Calvet F."/>
            <person name="Ruiz-Romero M."/>
            <person name="Marangio P."/>
            <person name="Guigo R."/>
            <person name="Rago D."/>
            <person name="Mirbahai L."/>
            <person name="Eastwood N."/>
            <person name="Colbourne J.K."/>
            <person name="Zhou J."/>
            <person name="Mallon E."/>
            <person name="Orsini L."/>
        </authorList>
    </citation>
    <scope>NUCLEOTIDE SEQUENCE [LARGE SCALE GENOMIC DNA]</scope>
    <source>
        <strain evidence="1">LRV0_1</strain>
    </source>
</reference>
<gene>
    <name evidence="1" type="ORF">OUZ56_002948</name>
</gene>
<evidence type="ECO:0000313" key="2">
    <source>
        <dbReference type="Proteomes" id="UP001234178"/>
    </source>
</evidence>
<sequence>MMSVGGNGGVNSKIFSSFAFCFERRKNSFAFFELRFVLSETEKSVEETSLFINMEWNGAVRKEVS</sequence>
<organism evidence="1 2">
    <name type="scientific">Daphnia magna</name>
    <dbReference type="NCBI Taxonomy" id="35525"/>
    <lineage>
        <taxon>Eukaryota</taxon>
        <taxon>Metazoa</taxon>
        <taxon>Ecdysozoa</taxon>
        <taxon>Arthropoda</taxon>
        <taxon>Crustacea</taxon>
        <taxon>Branchiopoda</taxon>
        <taxon>Diplostraca</taxon>
        <taxon>Cladocera</taxon>
        <taxon>Anomopoda</taxon>
        <taxon>Daphniidae</taxon>
        <taxon>Daphnia</taxon>
    </lineage>
</organism>
<comment type="caution">
    <text evidence="1">The sequence shown here is derived from an EMBL/GenBank/DDBJ whole genome shotgun (WGS) entry which is preliminary data.</text>
</comment>
<keyword evidence="2" id="KW-1185">Reference proteome</keyword>
<evidence type="ECO:0000313" key="1">
    <source>
        <dbReference type="EMBL" id="KAK4021014.1"/>
    </source>
</evidence>
<dbReference type="EMBL" id="JAOYFB010000036">
    <property type="protein sequence ID" value="KAK4021014.1"/>
    <property type="molecule type" value="Genomic_DNA"/>
</dbReference>
<proteinExistence type="predicted"/>
<protein>
    <submittedName>
        <fullName evidence="1">Uncharacterized protein</fullName>
    </submittedName>
</protein>
<accession>A0ABR0A7L3</accession>
<name>A0ABR0A7L3_9CRUS</name>